<dbReference type="GO" id="GO:0005737">
    <property type="term" value="C:cytoplasm"/>
    <property type="evidence" value="ECO:0007669"/>
    <property type="project" value="TreeGrafter"/>
</dbReference>
<feature type="domain" description="Helicase C-terminal" evidence="21">
    <location>
        <begin position="482"/>
        <end position="631"/>
    </location>
</feature>
<evidence type="ECO:0000313" key="23">
    <source>
        <dbReference type="Proteomes" id="UP000070444"/>
    </source>
</evidence>
<keyword evidence="4" id="KW-0235">DNA replication</keyword>
<reference evidence="22 23" key="1">
    <citation type="journal article" date="2015" name="Genome Biol. Evol.">
        <title>Phylogenomic analyses indicate that early fungi evolved digesting cell walls of algal ancestors of land plants.</title>
        <authorList>
            <person name="Chang Y."/>
            <person name="Wang S."/>
            <person name="Sekimoto S."/>
            <person name="Aerts A.L."/>
            <person name="Choi C."/>
            <person name="Clum A."/>
            <person name="LaButti K.M."/>
            <person name="Lindquist E.A."/>
            <person name="Yee Ngan C."/>
            <person name="Ohm R.A."/>
            <person name="Salamov A.A."/>
            <person name="Grigoriev I.V."/>
            <person name="Spatafora J.W."/>
            <person name="Berbee M.L."/>
        </authorList>
    </citation>
    <scope>NUCLEOTIDE SEQUENCE [LARGE SCALE GENOMIC DNA]</scope>
    <source>
        <strain evidence="22 23">NRRL 28638</strain>
    </source>
</reference>
<dbReference type="SMART" id="SM00487">
    <property type="entry name" value="DEXDc"/>
    <property type="match status" value="1"/>
</dbReference>
<dbReference type="GO" id="GO:0043138">
    <property type="term" value="F:3'-5' DNA helicase activity"/>
    <property type="evidence" value="ECO:0007669"/>
    <property type="project" value="UniProtKB-EC"/>
</dbReference>
<dbReference type="SUPFAM" id="SSF52540">
    <property type="entry name" value="P-loop containing nucleoside triphosphate hydrolases"/>
    <property type="match status" value="2"/>
</dbReference>
<dbReference type="Gene3D" id="1.10.10.10">
    <property type="entry name" value="Winged helix-like DNA-binding domain superfamily/Winged helix DNA-binding domain"/>
    <property type="match status" value="1"/>
</dbReference>
<dbReference type="GO" id="GO:0000724">
    <property type="term" value="P:double-strand break repair via homologous recombination"/>
    <property type="evidence" value="ECO:0007669"/>
    <property type="project" value="TreeGrafter"/>
</dbReference>
<keyword evidence="23" id="KW-1185">Reference proteome</keyword>
<dbReference type="PROSITE" id="PS51192">
    <property type="entry name" value="HELICASE_ATP_BIND_1"/>
    <property type="match status" value="1"/>
</dbReference>
<feature type="compositionally biased region" description="Basic residues" evidence="18">
    <location>
        <begin position="798"/>
        <end position="810"/>
    </location>
</feature>
<keyword evidence="8 17" id="KW-0378">Hydrolase</keyword>
<organism evidence="22 23">
    <name type="scientific">Conidiobolus coronatus (strain ATCC 28846 / CBS 209.66 / NRRL 28638)</name>
    <name type="common">Delacroixia coronata</name>
    <dbReference type="NCBI Taxonomy" id="796925"/>
    <lineage>
        <taxon>Eukaryota</taxon>
        <taxon>Fungi</taxon>
        <taxon>Fungi incertae sedis</taxon>
        <taxon>Zoopagomycota</taxon>
        <taxon>Entomophthoromycotina</taxon>
        <taxon>Entomophthoromycetes</taxon>
        <taxon>Entomophthorales</taxon>
        <taxon>Ancylistaceae</taxon>
        <taxon>Conidiobolus</taxon>
    </lineage>
</organism>
<dbReference type="Gene3D" id="3.40.50.300">
    <property type="entry name" value="P-loop containing nucleotide triphosphate hydrolases"/>
    <property type="match status" value="2"/>
</dbReference>
<dbReference type="FunFam" id="3.40.50.300:FF:000537">
    <property type="entry name" value="Bloom syndrome RecQ-like helicase"/>
    <property type="match status" value="1"/>
</dbReference>
<keyword evidence="15 17" id="KW-0539">Nucleus</keyword>
<evidence type="ECO:0000256" key="4">
    <source>
        <dbReference type="ARBA" id="ARBA00022705"/>
    </source>
</evidence>
<dbReference type="CDD" id="cd17920">
    <property type="entry name" value="DEXHc_RecQ"/>
    <property type="match status" value="1"/>
</dbReference>
<dbReference type="Gene3D" id="1.10.150.80">
    <property type="entry name" value="HRDC domain"/>
    <property type="match status" value="1"/>
</dbReference>
<evidence type="ECO:0000256" key="1">
    <source>
        <dbReference type="ARBA" id="ARBA00001947"/>
    </source>
</evidence>
<dbReference type="SMART" id="SM00490">
    <property type="entry name" value="HELICc"/>
    <property type="match status" value="1"/>
</dbReference>
<keyword evidence="14" id="KW-0413">Isomerase</keyword>
<evidence type="ECO:0000259" key="21">
    <source>
        <dbReference type="PROSITE" id="PS51194"/>
    </source>
</evidence>
<dbReference type="OrthoDB" id="10261556at2759"/>
<dbReference type="GO" id="GO:0005634">
    <property type="term" value="C:nucleus"/>
    <property type="evidence" value="ECO:0007669"/>
    <property type="project" value="UniProtKB-SubCell"/>
</dbReference>
<evidence type="ECO:0000256" key="9">
    <source>
        <dbReference type="ARBA" id="ARBA00022806"/>
    </source>
</evidence>
<keyword evidence="6 17" id="KW-0547">Nucleotide-binding</keyword>
<sequence>MQNIRLINRKKDISDIICDFIYSGKFLSQKEFLSLKREREEICDKLEQPTLGIQKPETVNSIISNNATHAISNDYSDAPEIRNTHNSSFGPVQSYNTDIPSESTSFNTISRQNAAITSYEPEQSYSNFSASENTANTNYESLRKDFPEPATEISDLYKLDDGMIPHQSDMLSTQPNRPSSSLSYREPTPQNSTVSTSNNVDLIDLDDDIIDLDSFNLENLDDTMMVSATQANPSVISVHYDMGTDDDEFEPEYPWSKDVYDVLRKVFGLNKFRHNQLKAINATLKGQDVFVLMPTGGGKSLCYQLPALIDSGYTQGVTIVISPLLALVQDQVERLQSLGVHAFALNSDSTAEQRRHFYNDLRSRDPKIKLAYITPEMLNKSSAIRDILKNLYEKQKLSRFVIDEAHCVSQWGHDFRPDYKQVGFVKSEYPTIPLLALTATANNQVKADVKQNLNILNCLTLTQSFNRKNLHYIIRKKVHRTVVPDIYSYITNNHPGSCGIIYCTSRKACEELAEVLSRNYNLEASHYHAGLSKEDRQRIQRDWQNGVFKVIVATVAFGMGIDKSDVRFVIHHSLPHSMEGYYQETGRAGRDGRDSECILFYNYADKKIIDFMIKNGDGDFDTKERQRNNLNRVVQFCENLIDCRRQQILAYFGESFDRAFCYGSCDNCVTSGKAQYIQKDVTEIAKQLVKIVYLTQSQKITIRNLLLVFRGSNCKKARSYNIDSELLGSGKALSLTDSERLVHDLISKNILKETSLYNKKGFASSYLFTGPSARQLLSGGIIVNMDFDEALNKSKPKVVKATKPTNKRKSVQKDSESIPILPDSPNGPINLSSGDAEYNSDDYEDLRDEEYMYNNDSDADYIDEDYEAEPESPQTLCTKEMKKLRTRIYSETKLPLYKIYTDTSLNSIIKSAPSTMEDLQQNSTLSADIISRYHEDILGITNKYLNNNSRSKSNVTRSRSQTADDNVDDLQIISTKTSHLTGFQSASSIGKYI</sequence>
<keyword evidence="11 17" id="KW-0067">ATP-binding</keyword>
<dbReference type="InterPro" id="IPR014001">
    <property type="entry name" value="Helicase_ATP-bd"/>
</dbReference>
<dbReference type="FunFam" id="3.40.50.300:FF:000340">
    <property type="entry name" value="Bloom syndrome, RecQ helicase"/>
    <property type="match status" value="1"/>
</dbReference>
<evidence type="ECO:0000256" key="8">
    <source>
        <dbReference type="ARBA" id="ARBA00022801"/>
    </source>
</evidence>
<evidence type="ECO:0000256" key="2">
    <source>
        <dbReference type="ARBA" id="ARBA00004123"/>
    </source>
</evidence>
<evidence type="ECO:0000256" key="16">
    <source>
        <dbReference type="ARBA" id="ARBA00034617"/>
    </source>
</evidence>
<evidence type="ECO:0000259" key="20">
    <source>
        <dbReference type="PROSITE" id="PS51192"/>
    </source>
</evidence>
<dbReference type="AlphaFoldDB" id="A0A137PHZ7"/>
<dbReference type="InterPro" id="IPR001650">
    <property type="entry name" value="Helicase_C-like"/>
</dbReference>
<dbReference type="Proteomes" id="UP000070444">
    <property type="component" value="Unassembled WGS sequence"/>
</dbReference>
<feature type="domain" description="HRDC" evidence="19">
    <location>
        <begin position="871"/>
        <end position="951"/>
    </location>
</feature>
<dbReference type="GO" id="GO:0003677">
    <property type="term" value="F:DNA binding"/>
    <property type="evidence" value="ECO:0007669"/>
    <property type="project" value="UniProtKB-KW"/>
</dbReference>
<evidence type="ECO:0000256" key="5">
    <source>
        <dbReference type="ARBA" id="ARBA00022723"/>
    </source>
</evidence>
<evidence type="ECO:0000256" key="7">
    <source>
        <dbReference type="ARBA" id="ARBA00022763"/>
    </source>
</evidence>
<dbReference type="Pfam" id="PF16124">
    <property type="entry name" value="RecQ_Zn_bind"/>
    <property type="match status" value="1"/>
</dbReference>
<evidence type="ECO:0000256" key="3">
    <source>
        <dbReference type="ARBA" id="ARBA00005446"/>
    </source>
</evidence>
<comment type="catalytic activity">
    <reaction evidence="16 17">
        <text>Couples ATP hydrolysis with the unwinding of duplex DNA by translocating in the 3'-5' direction.</text>
        <dbReference type="EC" id="5.6.2.4"/>
    </reaction>
</comment>
<feature type="region of interest" description="Disordered" evidence="18">
    <location>
        <begin position="163"/>
        <end position="199"/>
    </location>
</feature>
<dbReference type="Pfam" id="PF00271">
    <property type="entry name" value="Helicase_C"/>
    <property type="match status" value="1"/>
</dbReference>
<comment type="cofactor">
    <cofactor evidence="1">
        <name>Zn(2+)</name>
        <dbReference type="ChEBI" id="CHEBI:29105"/>
    </cofactor>
</comment>
<evidence type="ECO:0000256" key="15">
    <source>
        <dbReference type="ARBA" id="ARBA00023242"/>
    </source>
</evidence>
<dbReference type="InterPro" id="IPR032284">
    <property type="entry name" value="RecQ_Zn-bd"/>
</dbReference>
<feature type="region of interest" description="Disordered" evidence="18">
    <location>
        <begin position="798"/>
        <end position="838"/>
    </location>
</feature>
<evidence type="ECO:0000256" key="14">
    <source>
        <dbReference type="ARBA" id="ARBA00023235"/>
    </source>
</evidence>
<evidence type="ECO:0000256" key="18">
    <source>
        <dbReference type="SAM" id="MobiDB-lite"/>
    </source>
</evidence>
<keyword evidence="5" id="KW-0479">Metal-binding</keyword>
<evidence type="ECO:0000256" key="12">
    <source>
        <dbReference type="ARBA" id="ARBA00023125"/>
    </source>
</evidence>
<dbReference type="GO" id="GO:0016887">
    <property type="term" value="F:ATP hydrolysis activity"/>
    <property type="evidence" value="ECO:0007669"/>
    <property type="project" value="RHEA"/>
</dbReference>
<feature type="domain" description="Helicase ATP-binding" evidence="20">
    <location>
        <begin position="280"/>
        <end position="459"/>
    </location>
</feature>
<comment type="subcellular location">
    <subcellularLocation>
        <location evidence="2 17">Nucleus</location>
    </subcellularLocation>
</comment>
<dbReference type="Pfam" id="PF00570">
    <property type="entry name" value="HRDC"/>
    <property type="match status" value="1"/>
</dbReference>
<dbReference type="GO" id="GO:0009378">
    <property type="term" value="F:four-way junction helicase activity"/>
    <property type="evidence" value="ECO:0007669"/>
    <property type="project" value="TreeGrafter"/>
</dbReference>
<dbReference type="PROSITE" id="PS50967">
    <property type="entry name" value="HRDC"/>
    <property type="match status" value="1"/>
</dbReference>
<keyword evidence="13" id="KW-0234">DNA repair</keyword>
<keyword evidence="10" id="KW-0862">Zinc</keyword>
<dbReference type="InterPro" id="IPR002464">
    <property type="entry name" value="DNA/RNA_helicase_DEAH_CS"/>
</dbReference>
<dbReference type="InterPro" id="IPR018982">
    <property type="entry name" value="RQC_domain"/>
</dbReference>
<evidence type="ECO:0000256" key="11">
    <source>
        <dbReference type="ARBA" id="ARBA00022840"/>
    </source>
</evidence>
<dbReference type="GO" id="GO:0006260">
    <property type="term" value="P:DNA replication"/>
    <property type="evidence" value="ECO:0007669"/>
    <property type="project" value="UniProtKB-KW"/>
</dbReference>
<feature type="compositionally biased region" description="Polar residues" evidence="18">
    <location>
        <begin position="169"/>
        <end position="199"/>
    </location>
</feature>
<dbReference type="InterPro" id="IPR036388">
    <property type="entry name" value="WH-like_DNA-bd_sf"/>
</dbReference>
<comment type="catalytic activity">
    <reaction evidence="17">
        <text>ATP + H2O = ADP + phosphate + H(+)</text>
        <dbReference type="Rhea" id="RHEA:13065"/>
        <dbReference type="ChEBI" id="CHEBI:15377"/>
        <dbReference type="ChEBI" id="CHEBI:15378"/>
        <dbReference type="ChEBI" id="CHEBI:30616"/>
        <dbReference type="ChEBI" id="CHEBI:43474"/>
        <dbReference type="ChEBI" id="CHEBI:456216"/>
    </reaction>
</comment>
<dbReference type="PANTHER" id="PTHR13710:SF153">
    <property type="entry name" value="RECQ-LIKE DNA HELICASE BLM"/>
    <property type="match status" value="1"/>
</dbReference>
<keyword evidence="12" id="KW-0238">DNA-binding</keyword>
<evidence type="ECO:0000256" key="13">
    <source>
        <dbReference type="ARBA" id="ARBA00023204"/>
    </source>
</evidence>
<dbReference type="GO" id="GO:0005524">
    <property type="term" value="F:ATP binding"/>
    <property type="evidence" value="ECO:0007669"/>
    <property type="project" value="UniProtKB-KW"/>
</dbReference>
<dbReference type="SMART" id="SM00956">
    <property type="entry name" value="RQC"/>
    <property type="match status" value="1"/>
</dbReference>
<dbReference type="SUPFAM" id="SSF47819">
    <property type="entry name" value="HRDC-like"/>
    <property type="match status" value="1"/>
</dbReference>
<comment type="similarity">
    <text evidence="3 17">Belongs to the helicase family. RecQ subfamily.</text>
</comment>
<proteinExistence type="inferred from homology"/>
<keyword evidence="9 17" id="KW-0347">Helicase</keyword>
<dbReference type="NCBIfam" id="TIGR00614">
    <property type="entry name" value="recQ_fam"/>
    <property type="match status" value="1"/>
</dbReference>
<dbReference type="InterPro" id="IPR002121">
    <property type="entry name" value="HRDC_dom"/>
</dbReference>
<dbReference type="PROSITE" id="PS51194">
    <property type="entry name" value="HELICASE_CTER"/>
    <property type="match status" value="1"/>
</dbReference>
<dbReference type="Pfam" id="PF09382">
    <property type="entry name" value="RQC"/>
    <property type="match status" value="1"/>
</dbReference>
<dbReference type="InterPro" id="IPR027417">
    <property type="entry name" value="P-loop_NTPase"/>
</dbReference>
<dbReference type="PROSITE" id="PS00690">
    <property type="entry name" value="DEAH_ATP_HELICASE"/>
    <property type="match status" value="1"/>
</dbReference>
<dbReference type="InterPro" id="IPR044876">
    <property type="entry name" value="HRDC_dom_sf"/>
</dbReference>
<accession>A0A137PHZ7</accession>
<evidence type="ECO:0000313" key="22">
    <source>
        <dbReference type="EMBL" id="KXN74627.1"/>
    </source>
</evidence>
<dbReference type="InterPro" id="IPR004589">
    <property type="entry name" value="DNA_helicase_ATP-dep_RecQ"/>
</dbReference>
<name>A0A137PHZ7_CONC2</name>
<dbReference type="PANTHER" id="PTHR13710">
    <property type="entry name" value="DNA HELICASE RECQ FAMILY MEMBER"/>
    <property type="match status" value="1"/>
</dbReference>
<gene>
    <name evidence="22" type="ORF">CONCODRAFT_136911</name>
</gene>
<dbReference type="EMBL" id="KQ964421">
    <property type="protein sequence ID" value="KXN74627.1"/>
    <property type="molecule type" value="Genomic_DNA"/>
</dbReference>
<dbReference type="GO" id="GO:0005694">
    <property type="term" value="C:chromosome"/>
    <property type="evidence" value="ECO:0007669"/>
    <property type="project" value="TreeGrafter"/>
</dbReference>
<dbReference type="InterPro" id="IPR011545">
    <property type="entry name" value="DEAD/DEAH_box_helicase_dom"/>
</dbReference>
<dbReference type="InterPro" id="IPR010997">
    <property type="entry name" value="HRDC-like_sf"/>
</dbReference>
<dbReference type="EC" id="5.6.2.4" evidence="17"/>
<evidence type="ECO:0000256" key="10">
    <source>
        <dbReference type="ARBA" id="ARBA00022833"/>
    </source>
</evidence>
<protein>
    <recommendedName>
        <fullName evidence="17">ATP-dependent DNA helicase</fullName>
        <ecNumber evidence="17">5.6.2.4</ecNumber>
    </recommendedName>
</protein>
<dbReference type="STRING" id="796925.A0A137PHZ7"/>
<evidence type="ECO:0000256" key="6">
    <source>
        <dbReference type="ARBA" id="ARBA00022741"/>
    </source>
</evidence>
<dbReference type="CDD" id="cd18794">
    <property type="entry name" value="SF2_C_RecQ"/>
    <property type="match status" value="1"/>
</dbReference>
<evidence type="ECO:0000259" key="19">
    <source>
        <dbReference type="PROSITE" id="PS50967"/>
    </source>
</evidence>
<keyword evidence="7" id="KW-0227">DNA damage</keyword>
<dbReference type="Pfam" id="PF00270">
    <property type="entry name" value="DEAD"/>
    <property type="match status" value="1"/>
</dbReference>
<evidence type="ECO:0000256" key="17">
    <source>
        <dbReference type="RuleBase" id="RU364117"/>
    </source>
</evidence>
<dbReference type="GO" id="GO:0046872">
    <property type="term" value="F:metal ion binding"/>
    <property type="evidence" value="ECO:0007669"/>
    <property type="project" value="UniProtKB-KW"/>
</dbReference>